<accession>A0A3S3TZA5</accession>
<gene>
    <name evidence="1" type="ORF">EPK99_06445</name>
</gene>
<organism evidence="1 2">
    <name type="scientific">Neorhizobium lilium</name>
    <dbReference type="NCBI Taxonomy" id="2503024"/>
    <lineage>
        <taxon>Bacteria</taxon>
        <taxon>Pseudomonadati</taxon>
        <taxon>Pseudomonadota</taxon>
        <taxon>Alphaproteobacteria</taxon>
        <taxon>Hyphomicrobiales</taxon>
        <taxon>Rhizobiaceae</taxon>
        <taxon>Rhizobium/Agrobacterium group</taxon>
        <taxon>Neorhizobium</taxon>
    </lineage>
</organism>
<protein>
    <submittedName>
        <fullName evidence="1">Uncharacterized protein</fullName>
    </submittedName>
</protein>
<dbReference type="Proteomes" id="UP000287687">
    <property type="component" value="Unassembled WGS sequence"/>
</dbReference>
<sequence length="107" mass="11795">MVKVMNLTNSPYDLQGKEGVIRLPAMGEAEGDFQDDYLALLEASMAVRIIDPLDHDHDGKKGGSKAPDESAELTKLRADYHEIVGKKAYHGWDAAELQEKIDAKLAE</sequence>
<comment type="caution">
    <text evidence="1">The sequence shown here is derived from an EMBL/GenBank/DDBJ whole genome shotgun (WGS) entry which is preliminary data.</text>
</comment>
<name>A0A3S3TZA5_9HYPH</name>
<reference evidence="1 2" key="1">
    <citation type="submission" date="2019-01" db="EMBL/GenBank/DDBJ databases">
        <title>The draft genome of Rhizobium sp. 24NR.</title>
        <authorList>
            <person name="Liu L."/>
            <person name="Liang L."/>
            <person name="Shi S."/>
            <person name="Xu L."/>
            <person name="Wang X."/>
            <person name="Li L."/>
            <person name="Zhang X."/>
        </authorList>
    </citation>
    <scope>NUCLEOTIDE SEQUENCE [LARGE SCALE GENOMIC DNA]</scope>
    <source>
        <strain evidence="1 2">24NR</strain>
    </source>
</reference>
<dbReference type="OrthoDB" id="7875791at2"/>
<evidence type="ECO:0000313" key="2">
    <source>
        <dbReference type="Proteomes" id="UP000287687"/>
    </source>
</evidence>
<evidence type="ECO:0000313" key="1">
    <source>
        <dbReference type="EMBL" id="RWX78268.1"/>
    </source>
</evidence>
<dbReference type="EMBL" id="SBIP01000002">
    <property type="protein sequence ID" value="RWX78268.1"/>
    <property type="molecule type" value="Genomic_DNA"/>
</dbReference>
<keyword evidence="2" id="KW-1185">Reference proteome</keyword>
<proteinExistence type="predicted"/>
<dbReference type="RefSeq" id="WP_128442246.1">
    <property type="nucleotide sequence ID" value="NZ_SBIP01000002.1"/>
</dbReference>
<dbReference type="AlphaFoldDB" id="A0A3S3TZA5"/>